<accession>A0A9C6TRC9</accession>
<dbReference type="PANTHER" id="PTHR48238:SF1">
    <property type="entry name" value="(RAPE) HYPOTHETICAL PROTEIN"/>
    <property type="match status" value="1"/>
</dbReference>
<organism evidence="2 3">
    <name type="scientific">Arachis duranensis</name>
    <name type="common">Wild peanut</name>
    <dbReference type="NCBI Taxonomy" id="130453"/>
    <lineage>
        <taxon>Eukaryota</taxon>
        <taxon>Viridiplantae</taxon>
        <taxon>Streptophyta</taxon>
        <taxon>Embryophyta</taxon>
        <taxon>Tracheophyta</taxon>
        <taxon>Spermatophyta</taxon>
        <taxon>Magnoliopsida</taxon>
        <taxon>eudicotyledons</taxon>
        <taxon>Gunneridae</taxon>
        <taxon>Pentapetalae</taxon>
        <taxon>rosids</taxon>
        <taxon>fabids</taxon>
        <taxon>Fabales</taxon>
        <taxon>Fabaceae</taxon>
        <taxon>Papilionoideae</taxon>
        <taxon>50 kb inversion clade</taxon>
        <taxon>dalbergioids sensu lato</taxon>
        <taxon>Dalbergieae</taxon>
        <taxon>Pterocarpus clade</taxon>
        <taxon>Arachis</taxon>
    </lineage>
</organism>
<sequence length="238" mass="25772">MVPQILSGVASALGEPALFSHTGPSAEYLDWWCRVAHRFLSPDVAFQYPRPIVLTEEARHRGSSQAPPRVQSFFILLNYSHNFYFIYAEATLLKLKLGAKRGDVSAQAVEMDESRDDSSASSSCVEEADMTHNCNNLPSASISQHHIITEITMMDTDCSSSDIACTGNNTGQGSHNNVSILRFFKVKEPSNSSVSSCGEVVSAKEGSSGSVSSSSVELHSSSEGESDLQYSDVCEFSK</sequence>
<dbReference type="Proteomes" id="UP000515211">
    <property type="component" value="Chromosome 1"/>
</dbReference>
<feature type="compositionally biased region" description="Low complexity" evidence="1">
    <location>
        <begin position="198"/>
        <end position="223"/>
    </location>
</feature>
<keyword evidence="2" id="KW-1185">Reference proteome</keyword>
<gene>
    <name evidence="3" type="primary">LOC107490988</name>
</gene>
<proteinExistence type="predicted"/>
<evidence type="ECO:0000256" key="1">
    <source>
        <dbReference type="SAM" id="MobiDB-lite"/>
    </source>
</evidence>
<dbReference type="PANTHER" id="PTHR48238">
    <property type="entry name" value="BNACNNG09570D PROTEIN"/>
    <property type="match status" value="1"/>
</dbReference>
<feature type="region of interest" description="Disordered" evidence="1">
    <location>
        <begin position="190"/>
        <end position="238"/>
    </location>
</feature>
<evidence type="ECO:0000313" key="3">
    <source>
        <dbReference type="RefSeq" id="XP_052118765.1"/>
    </source>
</evidence>
<evidence type="ECO:0000313" key="2">
    <source>
        <dbReference type="Proteomes" id="UP000515211"/>
    </source>
</evidence>
<reference evidence="2" key="1">
    <citation type="journal article" date="2016" name="Nat. Genet.">
        <title>The genome sequences of Arachis duranensis and Arachis ipaensis, the diploid ancestors of cultivated peanut.</title>
        <authorList>
            <person name="Bertioli D.J."/>
            <person name="Cannon S.B."/>
            <person name="Froenicke L."/>
            <person name="Huang G."/>
            <person name="Farmer A.D."/>
            <person name="Cannon E.K."/>
            <person name="Liu X."/>
            <person name="Gao D."/>
            <person name="Clevenger J."/>
            <person name="Dash S."/>
            <person name="Ren L."/>
            <person name="Moretzsohn M.C."/>
            <person name="Shirasawa K."/>
            <person name="Huang W."/>
            <person name="Vidigal B."/>
            <person name="Abernathy B."/>
            <person name="Chu Y."/>
            <person name="Niederhuth C.E."/>
            <person name="Umale P."/>
            <person name="Araujo A.C."/>
            <person name="Kozik A."/>
            <person name="Kim K.D."/>
            <person name="Burow M.D."/>
            <person name="Varshney R.K."/>
            <person name="Wang X."/>
            <person name="Zhang X."/>
            <person name="Barkley N."/>
            <person name="Guimaraes P.M."/>
            <person name="Isobe S."/>
            <person name="Guo B."/>
            <person name="Liao B."/>
            <person name="Stalker H.T."/>
            <person name="Schmitz R.J."/>
            <person name="Scheffler B.E."/>
            <person name="Leal-Bertioli S.C."/>
            <person name="Xun X."/>
            <person name="Jackson S.A."/>
            <person name="Michelmore R."/>
            <person name="Ozias-Akins P."/>
        </authorList>
    </citation>
    <scope>NUCLEOTIDE SEQUENCE [LARGE SCALE GENOMIC DNA]</scope>
    <source>
        <strain evidence="2">cv. V14167</strain>
    </source>
</reference>
<name>A0A9C6TRC9_ARADU</name>
<dbReference type="AlphaFoldDB" id="A0A9C6TRC9"/>
<dbReference type="RefSeq" id="XP_052118765.1">
    <property type="nucleotide sequence ID" value="XM_052262805.1"/>
</dbReference>
<dbReference type="KEGG" id="adu:107490988"/>
<protein>
    <submittedName>
        <fullName evidence="3">Uncharacterized protein LOC107490988</fullName>
    </submittedName>
</protein>
<dbReference type="GeneID" id="107490988"/>
<reference evidence="3" key="2">
    <citation type="submission" date="2025-08" db="UniProtKB">
        <authorList>
            <consortium name="RefSeq"/>
        </authorList>
    </citation>
    <scope>IDENTIFICATION</scope>
    <source>
        <tissue evidence="3">Whole plant</tissue>
    </source>
</reference>